<evidence type="ECO:0000313" key="6">
    <source>
        <dbReference type="EMBL" id="HHF53203.1"/>
    </source>
</evidence>
<keyword evidence="1" id="KW-0479">Metal-binding</keyword>
<dbReference type="Pfam" id="PF02662">
    <property type="entry name" value="FlpD"/>
    <property type="match status" value="1"/>
</dbReference>
<dbReference type="GO" id="GO:0046872">
    <property type="term" value="F:metal ion binding"/>
    <property type="evidence" value="ECO:0007669"/>
    <property type="project" value="UniProtKB-KW"/>
</dbReference>
<gene>
    <name evidence="6" type="ORF">ENL43_02425</name>
</gene>
<dbReference type="AlphaFoldDB" id="A0A7V5LUN1"/>
<dbReference type="InterPro" id="IPR003813">
    <property type="entry name" value="MvhD/FlpD"/>
</dbReference>
<comment type="caution">
    <text evidence="6">The sequence shown here is derived from an EMBL/GenBank/DDBJ whole genome shotgun (WGS) entry which is preliminary data.</text>
</comment>
<evidence type="ECO:0000259" key="5">
    <source>
        <dbReference type="Pfam" id="PF02662"/>
    </source>
</evidence>
<sequence length="254" mass="28786">MSNESWKPSIIGFMCNWCSYAGADLAGTSRIQYSPEIRIIRVLCSGRVDPKWIIKAFLKGADGVMVLGCHFGDCHYITGNYQAEKKIKATQEILEMAGLEKERLYLDWVSAAEGMRFAKLVDQFTDKIRKLGPLKLDDEKRKKLTAALLTVSNDKVRWVVGREFSIIKDGNAFGEKLAPYEFHEQVKSIIKDNLKKSLIMAVLKSGPKTVREIASELREPESEILKQLVDLMRLDKVEMGEVKDRNPLFALKGE</sequence>
<keyword evidence="4" id="KW-0411">Iron-sulfur</keyword>
<dbReference type="GO" id="GO:0051536">
    <property type="term" value="F:iron-sulfur cluster binding"/>
    <property type="evidence" value="ECO:0007669"/>
    <property type="project" value="UniProtKB-KW"/>
</dbReference>
<name>A0A7V5LUN1_UNCW3</name>
<keyword evidence="3" id="KW-0408">Iron</keyword>
<dbReference type="EMBL" id="DRTX01000126">
    <property type="protein sequence ID" value="HHF53203.1"/>
    <property type="molecule type" value="Genomic_DNA"/>
</dbReference>
<keyword evidence="2" id="KW-0560">Oxidoreductase</keyword>
<dbReference type="Proteomes" id="UP000886050">
    <property type="component" value="Unassembled WGS sequence"/>
</dbReference>
<dbReference type="GO" id="GO:0016491">
    <property type="term" value="F:oxidoreductase activity"/>
    <property type="evidence" value="ECO:0007669"/>
    <property type="project" value="UniProtKB-KW"/>
</dbReference>
<accession>A0A7V5LUN1</accession>
<protein>
    <submittedName>
        <fullName evidence="6">Hydrogenase iron-sulfur subunit</fullName>
    </submittedName>
</protein>
<evidence type="ECO:0000256" key="4">
    <source>
        <dbReference type="ARBA" id="ARBA00023014"/>
    </source>
</evidence>
<evidence type="ECO:0000256" key="1">
    <source>
        <dbReference type="ARBA" id="ARBA00022723"/>
    </source>
</evidence>
<evidence type="ECO:0000256" key="3">
    <source>
        <dbReference type="ARBA" id="ARBA00023004"/>
    </source>
</evidence>
<organism evidence="6">
    <name type="scientific">candidate division WOR-3 bacterium</name>
    <dbReference type="NCBI Taxonomy" id="2052148"/>
    <lineage>
        <taxon>Bacteria</taxon>
        <taxon>Bacteria division WOR-3</taxon>
    </lineage>
</organism>
<reference evidence="6" key="1">
    <citation type="journal article" date="2020" name="mSystems">
        <title>Genome- and Community-Level Interaction Insights into Carbon Utilization and Element Cycling Functions of Hydrothermarchaeota in Hydrothermal Sediment.</title>
        <authorList>
            <person name="Zhou Z."/>
            <person name="Liu Y."/>
            <person name="Xu W."/>
            <person name="Pan J."/>
            <person name="Luo Z.H."/>
            <person name="Li M."/>
        </authorList>
    </citation>
    <scope>NUCLEOTIDE SEQUENCE [LARGE SCALE GENOMIC DNA]</scope>
    <source>
        <strain evidence="6">HyVt-96</strain>
    </source>
</reference>
<proteinExistence type="predicted"/>
<evidence type="ECO:0000256" key="2">
    <source>
        <dbReference type="ARBA" id="ARBA00023002"/>
    </source>
</evidence>
<feature type="domain" description="F420-non-reducing hydrogenase iron-sulfur subunit D" evidence="5">
    <location>
        <begin position="10"/>
        <end position="132"/>
    </location>
</feature>